<evidence type="ECO:0000256" key="10">
    <source>
        <dbReference type="ARBA" id="ARBA00023180"/>
    </source>
</evidence>
<dbReference type="PANTHER" id="PTHR33722:SF1">
    <property type="entry name" value="CATION CHANNEL SPERM-ASSOCIATED AUXILIARY SUBUNIT DELTA"/>
    <property type="match status" value="1"/>
</dbReference>
<evidence type="ECO:0000256" key="2">
    <source>
        <dbReference type="ARBA" id="ARBA00022475"/>
    </source>
</evidence>
<keyword evidence="2" id="KW-1003">Cell membrane</keyword>
<dbReference type="AlphaFoldDB" id="A0A7I8V6V3"/>
<comment type="similarity">
    <text evidence="1">Belongs to the CATSPERD family.</text>
</comment>
<dbReference type="PANTHER" id="PTHR33722">
    <property type="entry name" value="CATION CHANNEL SPERM-ASSOCIATED PROTEIN SUBUNIT DELTA-RELATED"/>
    <property type="match status" value="1"/>
</dbReference>
<evidence type="ECO:0000256" key="6">
    <source>
        <dbReference type="ARBA" id="ARBA00022989"/>
    </source>
</evidence>
<accession>A0A7I8V6V3</accession>
<feature type="compositionally biased region" description="Polar residues" evidence="13">
    <location>
        <begin position="867"/>
        <end position="895"/>
    </location>
</feature>
<keyword evidence="6" id="KW-1133">Transmembrane helix</keyword>
<dbReference type="EMBL" id="CAJFCJ010000002">
    <property type="protein sequence ID" value="CAD5112058.1"/>
    <property type="molecule type" value="Genomic_DNA"/>
</dbReference>
<keyword evidence="9" id="KW-1015">Disulfide bond</keyword>
<keyword evidence="16" id="KW-1185">Reference proteome</keyword>
<keyword evidence="4" id="KW-0732">Signal</keyword>
<dbReference type="Pfam" id="PF14968">
    <property type="entry name" value="CCDC84"/>
    <property type="match status" value="2"/>
</dbReference>
<feature type="domain" description="CATSPERD/E C-terminal" evidence="14">
    <location>
        <begin position="459"/>
        <end position="621"/>
    </location>
</feature>
<dbReference type="GO" id="GO:0097228">
    <property type="term" value="C:sperm principal piece"/>
    <property type="evidence" value="ECO:0007669"/>
    <property type="project" value="TreeGrafter"/>
</dbReference>
<dbReference type="GO" id="GO:0030317">
    <property type="term" value="P:flagellated sperm motility"/>
    <property type="evidence" value="ECO:0007669"/>
    <property type="project" value="TreeGrafter"/>
</dbReference>
<keyword evidence="5" id="KW-0282">Flagellum</keyword>
<dbReference type="Proteomes" id="UP000549394">
    <property type="component" value="Unassembled WGS sequence"/>
</dbReference>
<evidence type="ECO:0000256" key="3">
    <source>
        <dbReference type="ARBA" id="ARBA00022692"/>
    </source>
</evidence>
<dbReference type="InterPro" id="IPR053814">
    <property type="entry name" value="CATSPERD/E_C"/>
</dbReference>
<organism evidence="15 16">
    <name type="scientific">Dimorphilus gyrociliatus</name>
    <dbReference type="NCBI Taxonomy" id="2664684"/>
    <lineage>
        <taxon>Eukaryota</taxon>
        <taxon>Metazoa</taxon>
        <taxon>Spiralia</taxon>
        <taxon>Lophotrochozoa</taxon>
        <taxon>Annelida</taxon>
        <taxon>Polychaeta</taxon>
        <taxon>Polychaeta incertae sedis</taxon>
        <taxon>Dinophilidae</taxon>
        <taxon>Dimorphilus</taxon>
    </lineage>
</organism>
<dbReference type="InterPro" id="IPR028751">
    <property type="entry name" value="CATSPERD/E"/>
</dbReference>
<name>A0A7I8V6V3_9ANNE</name>
<reference evidence="15 16" key="1">
    <citation type="submission" date="2020-08" db="EMBL/GenBank/DDBJ databases">
        <authorList>
            <person name="Hejnol A."/>
        </authorList>
    </citation>
    <scope>NUCLEOTIDE SEQUENCE [LARGE SCALE GENOMIC DNA]</scope>
</reference>
<evidence type="ECO:0000256" key="7">
    <source>
        <dbReference type="ARBA" id="ARBA00023069"/>
    </source>
</evidence>
<evidence type="ECO:0000259" key="14">
    <source>
        <dbReference type="Pfam" id="PF22850"/>
    </source>
</evidence>
<evidence type="ECO:0000256" key="8">
    <source>
        <dbReference type="ARBA" id="ARBA00023136"/>
    </source>
</evidence>
<keyword evidence="10" id="KW-0325">Glycoprotein</keyword>
<dbReference type="OrthoDB" id="1892805at2759"/>
<evidence type="ECO:0000313" key="15">
    <source>
        <dbReference type="EMBL" id="CAD5112058.1"/>
    </source>
</evidence>
<keyword evidence="3" id="KW-0812">Transmembrane</keyword>
<evidence type="ECO:0000313" key="16">
    <source>
        <dbReference type="Proteomes" id="UP000549394"/>
    </source>
</evidence>
<evidence type="ECO:0000256" key="1">
    <source>
        <dbReference type="ARBA" id="ARBA00010246"/>
    </source>
</evidence>
<proteinExistence type="inferred from homology"/>
<evidence type="ECO:0000256" key="12">
    <source>
        <dbReference type="ARBA" id="ARBA00037793"/>
    </source>
</evidence>
<sequence length="1044" mass="121450">MVLAIKKQIFKDKWGVCNLLVNILRIWIIDEYSASKAERENMALLPSQSSKALTQLYFSSGHKFYLKHPYQRDIFYEDSDLRDAYHINYEEGYIDIDCSKLKLNLPTLTAFRFAIMLDGFNTYIDDAKVRDTFVLIEPFNPNPFFESREIRDIVPDIVHGGAIVALEDHTGILKVYLWNYLTDNLEILLSVIHSVDRNDDLFLSILPSIEREFLIWQSSQVLYSRENENYFGKVKNIHSDTPCYLSYVKSVKSNDLGCVKLDPLFHKTANLMLYSLLDRFYVVERDSFENINRNLIPLHAEMTSAIYHLKGRLQDVDCPYESLKFNVLEYSNRLDLAGEIRLWSEIIHKQSKFNNLLVKIRGREEGVTIETKHSMKIMDNMIIKSVNVSFRYHHKYREGGLLTIGIKPFETTGFCSGPNQIILATTIPSCKKQHLKIKRNTVCNQFLNMTYSLPNGTSKQYNFKRFGCPIIVKNYQSLNLILELWDHEKFIKEVEADYIIYELNDRNDFKYSYTEKTAGCKSKAQTWSEMIKTSYNVKNKSKIWKFKNYRKCFSDEPSLELELPTDRKYEILNKSHNSVTFNVKKNTLFTFKVFIIDTNYSICNLNDDIAVWVCCFPQEIDSTVSIIEGARFSSPQGNLINCSCPEQGVWYINDRAKVCSRFCEKIYEECSQAEFQRHSIGQKYQTGAEFCLGQSTGSQTADVLDMEYFYCKVCQKNTENKGHVYTKKHKISVKKALEKFMTKIKDAKNHMEKPNIADVMSNGNEVNKKIWCVLCWKDVEKNEINDRFIIYNQKFIEHLNSDSHMKETLSFWRENKLDRNVITEYVIDFMFVDEFKEKNKKALHQYKNDRFTKLDLINCATKVETHSTNIQQTSERNGLTKSKPTPTPNQGNVHTGATPPWLLPSSTCDQQKQAANSKVNIGPTRQEFDRYRVDLGVLLMDLCITFNFLVASLKRKRLPKNRLGANNEDEIGAGTPKNWLPATASSWGKERREHRRQKAMKKLGKITPSAPKQTYQPYIRKKYVNQSSSSSLLHIPISTKFLRQ</sequence>
<keyword evidence="7" id="KW-0969">Cilium</keyword>
<evidence type="ECO:0000256" key="4">
    <source>
        <dbReference type="ARBA" id="ARBA00022729"/>
    </source>
</evidence>
<keyword evidence="11" id="KW-0966">Cell projection</keyword>
<evidence type="ECO:0000256" key="9">
    <source>
        <dbReference type="ARBA" id="ARBA00023157"/>
    </source>
</evidence>
<dbReference type="InterPro" id="IPR028015">
    <property type="entry name" value="CCDC84-like"/>
</dbReference>
<gene>
    <name evidence="15" type="ORF">DGYR_LOCUS1265</name>
</gene>
<evidence type="ECO:0000256" key="11">
    <source>
        <dbReference type="ARBA" id="ARBA00023273"/>
    </source>
</evidence>
<dbReference type="GO" id="GO:0048240">
    <property type="term" value="P:sperm capacitation"/>
    <property type="evidence" value="ECO:0007669"/>
    <property type="project" value="TreeGrafter"/>
</dbReference>
<keyword evidence="8" id="KW-0472">Membrane</keyword>
<comment type="subcellular location">
    <subcellularLocation>
        <location evidence="12">Cell projection</location>
        <location evidence="12">Cilium</location>
        <location evidence="12">Flagellum membrane</location>
        <topology evidence="12">Single-pass type I membrane protein</topology>
    </subcellularLocation>
</comment>
<evidence type="ECO:0000256" key="5">
    <source>
        <dbReference type="ARBA" id="ARBA00022846"/>
    </source>
</evidence>
<comment type="caution">
    <text evidence="15">The sequence shown here is derived from an EMBL/GenBank/DDBJ whole genome shotgun (WGS) entry which is preliminary data.</text>
</comment>
<dbReference type="Pfam" id="PF22850">
    <property type="entry name" value="CATSPERD-E_C"/>
    <property type="match status" value="1"/>
</dbReference>
<evidence type="ECO:0000256" key="13">
    <source>
        <dbReference type="SAM" id="MobiDB-lite"/>
    </source>
</evidence>
<protein>
    <submittedName>
        <fullName evidence="15">DgyrCDS1304</fullName>
    </submittedName>
</protein>
<feature type="region of interest" description="Disordered" evidence="13">
    <location>
        <begin position="867"/>
        <end position="899"/>
    </location>
</feature>
<dbReference type="GO" id="GO:0036128">
    <property type="term" value="C:CatSper complex"/>
    <property type="evidence" value="ECO:0007669"/>
    <property type="project" value="InterPro"/>
</dbReference>